<feature type="domain" description="Lysine-specific demethylase 3B PWWP" evidence="2">
    <location>
        <begin position="136"/>
        <end position="167"/>
    </location>
</feature>
<dbReference type="OrthoDB" id="1667110at2759"/>
<protein>
    <submittedName>
        <fullName evidence="4">Putative JmjC domain-containing histone demethylation protein 2C</fullName>
    </submittedName>
</protein>
<dbReference type="Pfam" id="PF22989">
    <property type="entry name" value="DUF7030"/>
    <property type="match status" value="1"/>
</dbReference>
<proteinExistence type="predicted"/>
<evidence type="ECO:0000259" key="3">
    <source>
        <dbReference type="Pfam" id="PF22989"/>
    </source>
</evidence>
<evidence type="ECO:0000259" key="2">
    <source>
        <dbReference type="Pfam" id="PF22988"/>
    </source>
</evidence>
<organism evidence="4 5">
    <name type="scientific">Bagarius yarrelli</name>
    <name type="common">Goonch</name>
    <name type="synonym">Bagrus yarrelli</name>
    <dbReference type="NCBI Taxonomy" id="175774"/>
    <lineage>
        <taxon>Eukaryota</taxon>
        <taxon>Metazoa</taxon>
        <taxon>Chordata</taxon>
        <taxon>Craniata</taxon>
        <taxon>Vertebrata</taxon>
        <taxon>Euteleostomi</taxon>
        <taxon>Actinopterygii</taxon>
        <taxon>Neopterygii</taxon>
        <taxon>Teleostei</taxon>
        <taxon>Ostariophysi</taxon>
        <taxon>Siluriformes</taxon>
        <taxon>Sisoridae</taxon>
        <taxon>Sisorinae</taxon>
        <taxon>Bagarius</taxon>
    </lineage>
</organism>
<accession>A0A556TIK2</accession>
<keyword evidence="5" id="KW-1185">Reference proteome</keyword>
<evidence type="ECO:0000313" key="5">
    <source>
        <dbReference type="Proteomes" id="UP000319801"/>
    </source>
</evidence>
<dbReference type="InterPro" id="IPR054294">
    <property type="entry name" value="DUF7030"/>
</dbReference>
<evidence type="ECO:0000256" key="1">
    <source>
        <dbReference type="SAM" id="Phobius"/>
    </source>
</evidence>
<sequence length="209" mass="24244">MAAAAVVVEARPELVGKRFLCVSGEAPPELAEIAVWSWRVGVIRAVSHRDTDNPELTIGGRDGLLHLSGWFTDGLEMRTVPEKDGQSQSVRPDGDEWRGPLPCHCVRRSHNVYVEFDDLEWEKREWVKVYEDFQVFLLEHQLVWAKRKEGSQLQGSRAKQIQWPALVSELNPFSIGVRFFFFFFFFFFFPSFCSFLWRSLSSRITKARK</sequence>
<dbReference type="InterPro" id="IPR054504">
    <property type="entry name" value="PWWP_KDM3B"/>
</dbReference>
<evidence type="ECO:0000313" key="4">
    <source>
        <dbReference type="EMBL" id="TSK14569.1"/>
    </source>
</evidence>
<gene>
    <name evidence="4" type="ORF">Baya_0552</name>
</gene>
<dbReference type="AlphaFoldDB" id="A0A556TIK2"/>
<feature type="transmembrane region" description="Helical" evidence="1">
    <location>
        <begin position="179"/>
        <end position="200"/>
    </location>
</feature>
<name>A0A556TIK2_BAGYA</name>
<keyword evidence="1" id="KW-0472">Membrane</keyword>
<reference evidence="4 5" key="1">
    <citation type="journal article" date="2019" name="Genome Biol. Evol.">
        <title>Whole-Genome Sequencing of the Giant Devil Catfish, Bagarius yarrelli.</title>
        <authorList>
            <person name="Jiang W."/>
            <person name="Lv Y."/>
            <person name="Cheng L."/>
            <person name="Yang K."/>
            <person name="Chao B."/>
            <person name="Wang X."/>
            <person name="Li Y."/>
            <person name="Pan X."/>
            <person name="You X."/>
            <person name="Zhang Y."/>
            <person name="Yang J."/>
            <person name="Li J."/>
            <person name="Zhang X."/>
            <person name="Liu S."/>
            <person name="Sun C."/>
            <person name="Yang J."/>
            <person name="Shi Q."/>
        </authorList>
    </citation>
    <scope>NUCLEOTIDE SEQUENCE [LARGE SCALE GENOMIC DNA]</scope>
    <source>
        <strain evidence="4">JWS20170419001</strain>
        <tissue evidence="4">Muscle</tissue>
    </source>
</reference>
<dbReference type="Pfam" id="PF22988">
    <property type="entry name" value="PWWP_KDM3B"/>
    <property type="match status" value="1"/>
</dbReference>
<comment type="caution">
    <text evidence="4">The sequence shown here is derived from an EMBL/GenBank/DDBJ whole genome shotgun (WGS) entry which is preliminary data.</text>
</comment>
<feature type="domain" description="DUF7030" evidence="3">
    <location>
        <begin position="13"/>
        <end position="58"/>
    </location>
</feature>
<dbReference type="EMBL" id="VCAZ01000002">
    <property type="protein sequence ID" value="TSK14569.1"/>
    <property type="molecule type" value="Genomic_DNA"/>
</dbReference>
<dbReference type="Proteomes" id="UP000319801">
    <property type="component" value="Unassembled WGS sequence"/>
</dbReference>
<keyword evidence="1" id="KW-1133">Transmembrane helix</keyword>
<keyword evidence="1" id="KW-0812">Transmembrane</keyword>